<evidence type="ECO:0000313" key="1">
    <source>
        <dbReference type="EMBL" id="GHI41172.1"/>
    </source>
</evidence>
<gene>
    <name evidence="1" type="ORF">Sviol_55800</name>
</gene>
<comment type="caution">
    <text evidence="1">The sequence shown here is derived from an EMBL/GenBank/DDBJ whole genome shotgun (WGS) entry which is preliminary data.</text>
</comment>
<name>A0ABQ3QV58_9ACTN</name>
<reference evidence="1" key="1">
    <citation type="submission" date="2024-05" db="EMBL/GenBank/DDBJ databases">
        <title>Whole genome shotgun sequence of Streptomyces violascens NBRC 12920.</title>
        <authorList>
            <person name="Komaki H."/>
            <person name="Tamura T."/>
        </authorList>
    </citation>
    <scope>NUCLEOTIDE SEQUENCE</scope>
    <source>
        <strain evidence="1">NBRC 12920</strain>
    </source>
</reference>
<dbReference type="EMBL" id="BNDY01000017">
    <property type="protein sequence ID" value="GHI41172.1"/>
    <property type="molecule type" value="Genomic_DNA"/>
</dbReference>
<keyword evidence="2" id="KW-1185">Reference proteome</keyword>
<dbReference type="Proteomes" id="UP001050808">
    <property type="component" value="Unassembled WGS sequence"/>
</dbReference>
<evidence type="ECO:0000313" key="2">
    <source>
        <dbReference type="Proteomes" id="UP001050808"/>
    </source>
</evidence>
<protein>
    <submittedName>
        <fullName evidence="1">Uncharacterized protein</fullName>
    </submittedName>
</protein>
<organism evidence="1 2">
    <name type="scientific">Streptomyces violascens</name>
    <dbReference type="NCBI Taxonomy" id="67381"/>
    <lineage>
        <taxon>Bacteria</taxon>
        <taxon>Bacillati</taxon>
        <taxon>Actinomycetota</taxon>
        <taxon>Actinomycetes</taxon>
        <taxon>Kitasatosporales</taxon>
        <taxon>Streptomycetaceae</taxon>
        <taxon>Streptomyces</taxon>
    </lineage>
</organism>
<accession>A0ABQ3QV58</accession>
<proteinExistence type="predicted"/>
<sequence>MAGRGVERAVRGCLAGAADRPHHDGGAGKRLIADAQFRAELELCDRYRIPHSLFLGAGDGGWSEADRAKALAFEAYRRSVCEQCGTRASEWDEAEGGDRYAYVTTTVRCVGCELIAVEQDQVPEGPDGYGVRIGLVPRPR</sequence>